<name>A0A0K2UXS1_LEPSM</name>
<proteinExistence type="predicted"/>
<dbReference type="AlphaFoldDB" id="A0A0K2UXS1"/>
<reference evidence="1" key="1">
    <citation type="submission" date="2014-05" db="EMBL/GenBank/DDBJ databases">
        <authorList>
            <person name="Chronopoulou M."/>
        </authorList>
    </citation>
    <scope>NUCLEOTIDE SEQUENCE</scope>
    <source>
        <tissue evidence="1">Whole organism</tissue>
    </source>
</reference>
<protein>
    <submittedName>
        <fullName evidence="1">Uncharacterized protein</fullName>
    </submittedName>
</protein>
<organism evidence="1">
    <name type="scientific">Lepeophtheirus salmonis</name>
    <name type="common">Salmon louse</name>
    <name type="synonym">Caligus salmonis</name>
    <dbReference type="NCBI Taxonomy" id="72036"/>
    <lineage>
        <taxon>Eukaryota</taxon>
        <taxon>Metazoa</taxon>
        <taxon>Ecdysozoa</taxon>
        <taxon>Arthropoda</taxon>
        <taxon>Crustacea</taxon>
        <taxon>Multicrustacea</taxon>
        <taxon>Hexanauplia</taxon>
        <taxon>Copepoda</taxon>
        <taxon>Siphonostomatoida</taxon>
        <taxon>Caligidae</taxon>
        <taxon>Lepeophtheirus</taxon>
    </lineage>
</organism>
<sequence>MPLLYITTTHIYICVHL</sequence>
<evidence type="ECO:0000313" key="1">
    <source>
        <dbReference type="EMBL" id="CDW42511.1"/>
    </source>
</evidence>
<dbReference type="EMBL" id="HACA01025150">
    <property type="protein sequence ID" value="CDW42511.1"/>
    <property type="molecule type" value="Transcribed_RNA"/>
</dbReference>
<accession>A0A0K2UXS1</accession>